<sequence>MVKKTFIDRLRLFYQKVKISRFRKGVPENIYCHADWDEYPGQFKTPTALLYDDKYMNIQSWGFPTLAKRPTIRRKETIDKKPVELFKLHLEKISNKPSLPTELDF</sequence>
<gene>
    <name evidence="1" type="ORF">C1645_825479</name>
</gene>
<dbReference type="EMBL" id="QKYT01000237">
    <property type="protein sequence ID" value="RIA88981.1"/>
    <property type="molecule type" value="Genomic_DNA"/>
</dbReference>
<accession>A0A397T1D8</accession>
<proteinExistence type="predicted"/>
<dbReference type="STRING" id="658196.A0A397T1D8"/>
<dbReference type="Proteomes" id="UP000265703">
    <property type="component" value="Unassembled WGS sequence"/>
</dbReference>
<name>A0A397T1D8_9GLOM</name>
<comment type="caution">
    <text evidence="1">The sequence shown here is derived from an EMBL/GenBank/DDBJ whole genome shotgun (WGS) entry which is preliminary data.</text>
</comment>
<dbReference type="AlphaFoldDB" id="A0A397T1D8"/>
<evidence type="ECO:0000313" key="2">
    <source>
        <dbReference type="Proteomes" id="UP000265703"/>
    </source>
</evidence>
<evidence type="ECO:0000313" key="1">
    <source>
        <dbReference type="EMBL" id="RIA88981.1"/>
    </source>
</evidence>
<protein>
    <submittedName>
        <fullName evidence="1">Uncharacterized protein</fullName>
    </submittedName>
</protein>
<organism evidence="1 2">
    <name type="scientific">Glomus cerebriforme</name>
    <dbReference type="NCBI Taxonomy" id="658196"/>
    <lineage>
        <taxon>Eukaryota</taxon>
        <taxon>Fungi</taxon>
        <taxon>Fungi incertae sedis</taxon>
        <taxon>Mucoromycota</taxon>
        <taxon>Glomeromycotina</taxon>
        <taxon>Glomeromycetes</taxon>
        <taxon>Glomerales</taxon>
        <taxon>Glomeraceae</taxon>
        <taxon>Glomus</taxon>
    </lineage>
</organism>
<dbReference type="OrthoDB" id="2963168at2759"/>
<reference evidence="1 2" key="1">
    <citation type="submission" date="2018-06" db="EMBL/GenBank/DDBJ databases">
        <title>Comparative genomics reveals the genomic features of Rhizophagus irregularis, R. cerebriforme, R. diaphanum and Gigaspora rosea, and their symbiotic lifestyle signature.</title>
        <authorList>
            <person name="Morin E."/>
            <person name="San Clemente H."/>
            <person name="Chen E.C.H."/>
            <person name="De La Providencia I."/>
            <person name="Hainaut M."/>
            <person name="Kuo A."/>
            <person name="Kohler A."/>
            <person name="Murat C."/>
            <person name="Tang N."/>
            <person name="Roy S."/>
            <person name="Loubradou J."/>
            <person name="Henrissat B."/>
            <person name="Grigoriev I.V."/>
            <person name="Corradi N."/>
            <person name="Roux C."/>
            <person name="Martin F.M."/>
        </authorList>
    </citation>
    <scope>NUCLEOTIDE SEQUENCE [LARGE SCALE GENOMIC DNA]</scope>
    <source>
        <strain evidence="1 2">DAOM 227022</strain>
    </source>
</reference>
<keyword evidence="2" id="KW-1185">Reference proteome</keyword>